<feature type="transmembrane region" description="Helical" evidence="9">
    <location>
        <begin position="15"/>
        <end position="32"/>
    </location>
</feature>
<evidence type="ECO:0000256" key="9">
    <source>
        <dbReference type="SAM" id="Phobius"/>
    </source>
</evidence>
<reference evidence="11 12" key="1">
    <citation type="submission" date="2018-03" db="EMBL/GenBank/DDBJ databases">
        <title>Draft Genome Sequences of the Obligatory Marine Myxobacteria Enhygromyxa salina SWB007.</title>
        <authorList>
            <person name="Poehlein A."/>
            <person name="Moghaddam J.A."/>
            <person name="Harms H."/>
            <person name="Alanjari M."/>
            <person name="Koenig G.M."/>
            <person name="Daniel R."/>
            <person name="Schaeberle T.F."/>
        </authorList>
    </citation>
    <scope>NUCLEOTIDE SEQUENCE [LARGE SCALE GENOMIC DNA]</scope>
    <source>
        <strain evidence="11 12">SWB007</strain>
    </source>
</reference>
<dbReference type="PANTHER" id="PTHR10835">
    <property type="entry name" value="SQUALENE MONOOXYGENASE"/>
    <property type="match status" value="1"/>
</dbReference>
<evidence type="ECO:0000256" key="5">
    <source>
        <dbReference type="ARBA" id="ARBA00022630"/>
    </source>
</evidence>
<comment type="similarity">
    <text evidence="3">Belongs to the squalene monooxygenase family.</text>
</comment>
<dbReference type="InterPro" id="IPR036188">
    <property type="entry name" value="FAD/NAD-bd_sf"/>
</dbReference>
<proteinExistence type="inferred from homology"/>
<gene>
    <name evidence="11" type="ORF">ENSA7_47340</name>
</gene>
<evidence type="ECO:0000256" key="3">
    <source>
        <dbReference type="ARBA" id="ARBA00008802"/>
    </source>
</evidence>
<evidence type="ECO:0000313" key="12">
    <source>
        <dbReference type="Proteomes" id="UP000238823"/>
    </source>
</evidence>
<dbReference type="SUPFAM" id="SSF51905">
    <property type="entry name" value="FAD/NAD(P)-binding domain"/>
    <property type="match status" value="1"/>
</dbReference>
<dbReference type="InterPro" id="IPR013698">
    <property type="entry name" value="Squalene_epoxidase"/>
</dbReference>
<keyword evidence="9" id="KW-1133">Transmembrane helix</keyword>
<dbReference type="AlphaFoldDB" id="A0A2S9YJ22"/>
<dbReference type="Pfam" id="PF13450">
    <property type="entry name" value="NAD_binding_8"/>
    <property type="match status" value="1"/>
</dbReference>
<comment type="caution">
    <text evidence="11">The sequence shown here is derived from an EMBL/GenBank/DDBJ whole genome shotgun (WGS) entry which is preliminary data.</text>
</comment>
<comment type="cofactor">
    <cofactor evidence="1">
        <name>FAD</name>
        <dbReference type="ChEBI" id="CHEBI:57692"/>
    </cofactor>
</comment>
<sequence>MNAEGHPAIADRYDVVIVGAGLAGCALAQALARADQRRRRSILVVDLHRGVSPRFSGEFIHPRGAQVLDDLGFYNRLVAAGAVDVDGFVVTQSGEQDDPVVLDYASIPGERPRGLSVHHKTLVRVMRQTLRDREQVTLLEGWRVVDLLRDGERTCGVVLTGTEGELRIRCDLVVAADGKASTVRKLAGVPDGRQTLGFTAGLEVTGAKLRHPLHANVILGGPGPMLCYPISRDDGQLSFRLTFDLPHALPAKGADLSRYLIDAFLPYLPGPLAESVADALHRHKGPLELAPTFNLPAPPATAPGLALVGDAAGCSHPITASGMTMGLLDAKYLAREARRRADVSADQPWLDDGSLRRYRIEHDRYVPTRQALADSIFEAFRGEGEGARGIRRALFRYWRSGERQRVRSLALLACAERRPRIFLAEYLKTAHHVLASSFAPRHALHFPVSDRLRQVQGAVGLAGTKVGVVAQVAWSQLRPF</sequence>
<evidence type="ECO:0000256" key="2">
    <source>
        <dbReference type="ARBA" id="ARBA00004370"/>
    </source>
</evidence>
<dbReference type="GO" id="GO:0004506">
    <property type="term" value="F:squalene monooxygenase activity"/>
    <property type="evidence" value="ECO:0007669"/>
    <property type="project" value="UniProtKB-EC"/>
</dbReference>
<keyword evidence="6" id="KW-0274">FAD</keyword>
<dbReference type="OrthoDB" id="5557886at2"/>
<dbReference type="EMBL" id="PVNL01000097">
    <property type="protein sequence ID" value="PRQ05105.1"/>
    <property type="molecule type" value="Genomic_DNA"/>
</dbReference>
<evidence type="ECO:0000256" key="7">
    <source>
        <dbReference type="ARBA" id="ARBA00023002"/>
    </source>
</evidence>
<dbReference type="RefSeq" id="WP_106091654.1">
    <property type="nucleotide sequence ID" value="NZ_PVNL01000097.1"/>
</dbReference>
<evidence type="ECO:0000313" key="11">
    <source>
        <dbReference type="EMBL" id="PRQ05105.1"/>
    </source>
</evidence>
<dbReference type="PANTHER" id="PTHR10835:SF0">
    <property type="entry name" value="SQUALENE MONOOXYGENASE"/>
    <property type="match status" value="1"/>
</dbReference>
<accession>A0A2S9YJ22</accession>
<evidence type="ECO:0000256" key="4">
    <source>
        <dbReference type="ARBA" id="ARBA00012312"/>
    </source>
</evidence>
<dbReference type="Gene3D" id="3.50.50.60">
    <property type="entry name" value="FAD/NAD(P)-binding domain"/>
    <property type="match status" value="1"/>
</dbReference>
<evidence type="ECO:0000256" key="6">
    <source>
        <dbReference type="ARBA" id="ARBA00022827"/>
    </source>
</evidence>
<feature type="domain" description="Squalene epoxidase" evidence="10">
    <location>
        <begin position="171"/>
        <end position="448"/>
    </location>
</feature>
<organism evidence="11 12">
    <name type="scientific">Enhygromyxa salina</name>
    <dbReference type="NCBI Taxonomy" id="215803"/>
    <lineage>
        <taxon>Bacteria</taxon>
        <taxon>Pseudomonadati</taxon>
        <taxon>Myxococcota</taxon>
        <taxon>Polyangia</taxon>
        <taxon>Nannocystales</taxon>
        <taxon>Nannocystaceae</taxon>
        <taxon>Enhygromyxa</taxon>
    </lineage>
</organism>
<keyword evidence="7" id="KW-0560">Oxidoreductase</keyword>
<keyword evidence="5" id="KW-0285">Flavoprotein</keyword>
<dbReference type="InterPro" id="IPR040125">
    <property type="entry name" value="Squalene_monox"/>
</dbReference>
<name>A0A2S9YJ22_9BACT</name>
<keyword evidence="9" id="KW-0812">Transmembrane</keyword>
<dbReference type="GO" id="GO:0050660">
    <property type="term" value="F:flavin adenine dinucleotide binding"/>
    <property type="evidence" value="ECO:0007669"/>
    <property type="project" value="InterPro"/>
</dbReference>
<protein>
    <recommendedName>
        <fullName evidence="4">squalene monooxygenase</fullName>
        <ecNumber evidence="4">1.14.14.17</ecNumber>
    </recommendedName>
</protein>
<evidence type="ECO:0000256" key="8">
    <source>
        <dbReference type="ARBA" id="ARBA00023136"/>
    </source>
</evidence>
<evidence type="ECO:0000256" key="1">
    <source>
        <dbReference type="ARBA" id="ARBA00001974"/>
    </source>
</evidence>
<dbReference type="Pfam" id="PF08491">
    <property type="entry name" value="SE"/>
    <property type="match status" value="1"/>
</dbReference>
<comment type="subcellular location">
    <subcellularLocation>
        <location evidence="2">Membrane</location>
    </subcellularLocation>
</comment>
<evidence type="ECO:0000259" key="10">
    <source>
        <dbReference type="Pfam" id="PF08491"/>
    </source>
</evidence>
<dbReference type="PRINTS" id="PR00420">
    <property type="entry name" value="RNGMNOXGNASE"/>
</dbReference>
<dbReference type="EC" id="1.14.14.17" evidence="4"/>
<keyword evidence="8 9" id="KW-0472">Membrane</keyword>
<dbReference type="GO" id="GO:0016126">
    <property type="term" value="P:sterol biosynthetic process"/>
    <property type="evidence" value="ECO:0007669"/>
    <property type="project" value="InterPro"/>
</dbReference>
<dbReference type="GO" id="GO:0016020">
    <property type="term" value="C:membrane"/>
    <property type="evidence" value="ECO:0007669"/>
    <property type="project" value="UniProtKB-SubCell"/>
</dbReference>
<dbReference type="Proteomes" id="UP000238823">
    <property type="component" value="Unassembled WGS sequence"/>
</dbReference>